<dbReference type="RefSeq" id="WP_118372585.1">
    <property type="nucleotide sequence ID" value="NZ_QROF01000042.1"/>
</dbReference>
<evidence type="ECO:0000313" key="3">
    <source>
        <dbReference type="Proteomes" id="UP000286181"/>
    </source>
</evidence>
<feature type="transmembrane region" description="Helical" evidence="1">
    <location>
        <begin position="61"/>
        <end position="77"/>
    </location>
</feature>
<feature type="transmembrane region" description="Helical" evidence="1">
    <location>
        <begin position="104"/>
        <end position="128"/>
    </location>
</feature>
<dbReference type="AlphaFoldDB" id="A0A415I0I4"/>
<name>A0A415I0I4_9FIRM</name>
<keyword evidence="1" id="KW-0812">Transmembrane</keyword>
<gene>
    <name evidence="2" type="ORF">DW038_16030</name>
</gene>
<keyword evidence="1" id="KW-1133">Transmembrane helix</keyword>
<accession>A0A415I0I4</accession>
<reference evidence="2 3" key="1">
    <citation type="submission" date="2018-08" db="EMBL/GenBank/DDBJ databases">
        <title>A genome reference for cultivated species of the human gut microbiota.</title>
        <authorList>
            <person name="Zou Y."/>
            <person name="Xue W."/>
            <person name="Luo G."/>
        </authorList>
    </citation>
    <scope>NUCLEOTIDE SEQUENCE [LARGE SCALE GENOMIC DNA]</scope>
    <source>
        <strain evidence="2 3">AF39-14AC</strain>
    </source>
</reference>
<comment type="caution">
    <text evidence="2">The sequence shown here is derived from an EMBL/GenBank/DDBJ whole genome shotgun (WGS) entry which is preliminary data.</text>
</comment>
<protein>
    <submittedName>
        <fullName evidence="2">Uncharacterized protein</fullName>
    </submittedName>
</protein>
<keyword evidence="1" id="KW-0472">Membrane</keyword>
<dbReference type="EMBL" id="QROF01000042">
    <property type="protein sequence ID" value="RHL01138.1"/>
    <property type="molecule type" value="Genomic_DNA"/>
</dbReference>
<proteinExistence type="predicted"/>
<organism evidence="2 3">
    <name type="scientific">Agathobacter rectalis</name>
    <dbReference type="NCBI Taxonomy" id="39491"/>
    <lineage>
        <taxon>Bacteria</taxon>
        <taxon>Bacillati</taxon>
        <taxon>Bacillota</taxon>
        <taxon>Clostridia</taxon>
        <taxon>Lachnospirales</taxon>
        <taxon>Lachnospiraceae</taxon>
        <taxon>Agathobacter</taxon>
    </lineage>
</organism>
<evidence type="ECO:0000256" key="1">
    <source>
        <dbReference type="SAM" id="Phobius"/>
    </source>
</evidence>
<evidence type="ECO:0000313" key="2">
    <source>
        <dbReference type="EMBL" id="RHL01138.1"/>
    </source>
</evidence>
<sequence length="150" mass="17561">MNRIKKSLINFLNLFLYDENRRKEFEKFNSQMDIYKNMPPDELKFEYILLNAKYEKKKSELTLFLLTIALSVLMNVWDKFFSFMKMAIEYAGKTAGDSFEIAKISFIISSIIVIFITAVIFFMLFAFINDIHKMKINIAMIEDVGACASN</sequence>
<dbReference type="Proteomes" id="UP000286181">
    <property type="component" value="Unassembled WGS sequence"/>
</dbReference>